<dbReference type="Gene3D" id="3.40.50.1110">
    <property type="entry name" value="SGNH hydrolase"/>
    <property type="match status" value="1"/>
</dbReference>
<dbReference type="Pfam" id="PF03629">
    <property type="entry name" value="SASA"/>
    <property type="match status" value="1"/>
</dbReference>
<proteinExistence type="predicted"/>
<dbReference type="InterPro" id="IPR039329">
    <property type="entry name" value="SIAE"/>
</dbReference>
<protein>
    <recommendedName>
        <fullName evidence="2">Sialate O-acetylesterase domain-containing protein</fullName>
    </recommendedName>
</protein>
<dbReference type="SUPFAM" id="SSF52266">
    <property type="entry name" value="SGNH hydrolase"/>
    <property type="match status" value="1"/>
</dbReference>
<gene>
    <name evidence="3" type="ORF">KL86DYS2_12995</name>
</gene>
<evidence type="ECO:0000313" key="3">
    <source>
        <dbReference type="EMBL" id="SBW06562.1"/>
    </source>
</evidence>
<dbReference type="AlphaFoldDB" id="A0A212K4J3"/>
<dbReference type="PANTHER" id="PTHR22901:SF0">
    <property type="entry name" value="SIALATE O-ACETYLESTERASE"/>
    <property type="match status" value="1"/>
</dbReference>
<name>A0A212K4J3_9BACT</name>
<accession>A0A212K4J3</accession>
<dbReference type="GO" id="GO:0001681">
    <property type="term" value="F:sialate O-acetylesterase activity"/>
    <property type="evidence" value="ECO:0007669"/>
    <property type="project" value="InterPro"/>
</dbReference>
<dbReference type="InterPro" id="IPR036514">
    <property type="entry name" value="SGNH_hydro_sf"/>
</dbReference>
<evidence type="ECO:0000259" key="2">
    <source>
        <dbReference type="Pfam" id="PF03629"/>
    </source>
</evidence>
<dbReference type="InterPro" id="IPR005181">
    <property type="entry name" value="SASA"/>
</dbReference>
<feature type="domain" description="Sialate O-acetylesterase" evidence="2">
    <location>
        <begin position="112"/>
        <end position="358"/>
    </location>
</feature>
<dbReference type="EMBL" id="FLUL01000001">
    <property type="protein sequence ID" value="SBW06562.1"/>
    <property type="molecule type" value="Genomic_DNA"/>
</dbReference>
<organism evidence="3">
    <name type="scientific">uncultured Dysgonomonas sp</name>
    <dbReference type="NCBI Taxonomy" id="206096"/>
    <lineage>
        <taxon>Bacteria</taxon>
        <taxon>Pseudomonadati</taxon>
        <taxon>Bacteroidota</taxon>
        <taxon>Bacteroidia</taxon>
        <taxon>Bacteroidales</taxon>
        <taxon>Dysgonomonadaceae</taxon>
        <taxon>Dysgonomonas</taxon>
        <taxon>environmental samples</taxon>
    </lineage>
</organism>
<evidence type="ECO:0000256" key="1">
    <source>
        <dbReference type="ARBA" id="ARBA00022801"/>
    </source>
</evidence>
<reference evidence="3" key="1">
    <citation type="submission" date="2016-04" db="EMBL/GenBank/DDBJ databases">
        <authorList>
            <person name="Evans L.H."/>
            <person name="Alamgir A."/>
            <person name="Owens N."/>
            <person name="Weber N.D."/>
            <person name="Virtaneva K."/>
            <person name="Barbian K."/>
            <person name="Babar A."/>
            <person name="Rosenke K."/>
        </authorList>
    </citation>
    <scope>NUCLEOTIDE SEQUENCE</scope>
    <source>
        <strain evidence="3">86-2</strain>
    </source>
</reference>
<dbReference type="GO" id="GO:0005975">
    <property type="term" value="P:carbohydrate metabolic process"/>
    <property type="evidence" value="ECO:0007669"/>
    <property type="project" value="TreeGrafter"/>
</dbReference>
<keyword evidence="1" id="KW-0378">Hydrolase</keyword>
<sequence length="469" mass="53475">MKRIFAIIVSIQFFTILWGQTPEFILPSIISDHAVMQRNSEVKLWGWCPGAWDLKIVCSWAPQDTIHVKSNEYCAWEVYIQTPDLTGPHSIRFYGWENKLEREINDILMGETWLCSGQSNMEYLMSYPVLDAGDITKAIENKNLRFFKVSKATSKYPVERIEGKWVVCSPDTYKDFSAVAFFFGQHLNEHLNIPIGLIGSYWGGTSIEPWIDQSSFNHEKELYALSPKQHPESWTPTANSSIYNAMINPVKNYTIAGVIWYQGEGNNERAASYGTLLDGMIRGWRNEFHRYLPFYFVQIAPWNGYADKNAAYLREQQSDVAATLKNTGMIVVSDLVNDISDIHPSLKKQVGVRLANMALHQTYHKKDIQPYSPQLDSIRIEKNKIIVTTTAIGKLTCKDKVIQNFEVVDKEGNIYPADAKIDKNGEISVSSSKTKEPIAVRYCFTNDAIPNLFDINGLPLAPFRTDRKK</sequence>
<dbReference type="RefSeq" id="WP_135104534.1">
    <property type="nucleotide sequence ID" value="NZ_LT599021.1"/>
</dbReference>
<dbReference type="PANTHER" id="PTHR22901">
    <property type="entry name" value="SIALATE O-ACETYLESTERASE"/>
    <property type="match status" value="1"/>
</dbReference>